<dbReference type="OrthoDB" id="506156at2"/>
<dbReference type="Proteomes" id="UP000199280">
    <property type="component" value="Unassembled WGS sequence"/>
</dbReference>
<dbReference type="InterPro" id="IPR037923">
    <property type="entry name" value="HTH-like"/>
</dbReference>
<evidence type="ECO:0000256" key="3">
    <source>
        <dbReference type="ARBA" id="ARBA00023015"/>
    </source>
</evidence>
<evidence type="ECO:0000259" key="7">
    <source>
        <dbReference type="PROSITE" id="PS01124"/>
    </source>
</evidence>
<evidence type="ECO:0000256" key="5">
    <source>
        <dbReference type="ARBA" id="ARBA00023163"/>
    </source>
</evidence>
<keyword evidence="3" id="KW-0805">Transcription regulation</keyword>
<dbReference type="Gene3D" id="2.60.40.1500">
    <property type="entry name" value="Glycosyl hydrolase domain, family 39"/>
    <property type="match status" value="1"/>
</dbReference>
<evidence type="ECO:0000313" key="9">
    <source>
        <dbReference type="EMBL" id="SEI95061.1"/>
    </source>
</evidence>
<dbReference type="SMART" id="SM00342">
    <property type="entry name" value="HTH_ARAC"/>
    <property type="match status" value="1"/>
</dbReference>
<dbReference type="EMBL" id="FJNB01000006">
    <property type="protein sequence ID" value="CZQ92537.1"/>
    <property type="molecule type" value="Genomic_DNA"/>
</dbReference>
<dbReference type="PROSITE" id="PS00041">
    <property type="entry name" value="HTH_ARAC_FAMILY_1"/>
    <property type="match status" value="1"/>
</dbReference>
<dbReference type="PANTHER" id="PTHR43280:SF2">
    <property type="entry name" value="HTH-TYPE TRANSCRIPTIONAL REGULATOR EXSA"/>
    <property type="match status" value="1"/>
</dbReference>
<dbReference type="Gene3D" id="3.20.20.80">
    <property type="entry name" value="Glycosidases"/>
    <property type="match status" value="1"/>
</dbReference>
<dbReference type="AlphaFoldDB" id="A0A143YL02"/>
<reference evidence="9 11" key="2">
    <citation type="submission" date="2016-10" db="EMBL/GenBank/DDBJ databases">
        <authorList>
            <person name="Varghese N."/>
            <person name="Submissions S."/>
        </authorList>
    </citation>
    <scope>NUCLEOTIDE SEQUENCE [LARGE SCALE GENOMIC DNA]</scope>
    <source>
        <strain evidence="9 11">DSM 22150</strain>
    </source>
</reference>
<keyword evidence="4" id="KW-0238">DNA-binding</keyword>
<evidence type="ECO:0000313" key="8">
    <source>
        <dbReference type="EMBL" id="CZQ92537.1"/>
    </source>
</evidence>
<reference evidence="8 10" key="1">
    <citation type="submission" date="2016-02" db="EMBL/GenBank/DDBJ databases">
        <authorList>
            <person name="Wen L."/>
            <person name="He K."/>
            <person name="Yang H."/>
        </authorList>
    </citation>
    <scope>NUCLEOTIDE SEQUENCE [LARGE SCALE GENOMIC DNA]</scope>
    <source>
        <strain evidence="8">Trichococcus_R210</strain>
    </source>
</reference>
<dbReference type="InterPro" id="IPR049166">
    <property type="entry name" value="GH39_cat"/>
</dbReference>
<evidence type="ECO:0000256" key="2">
    <source>
        <dbReference type="ARBA" id="ARBA00022801"/>
    </source>
</evidence>
<dbReference type="SUPFAM" id="SSF46689">
    <property type="entry name" value="Homeodomain-like"/>
    <property type="match status" value="2"/>
</dbReference>
<dbReference type="STRING" id="640938.TR210_1055"/>
<keyword evidence="11" id="KW-1185">Reference proteome</keyword>
<name>A0A143YL02_9LACT</name>
<protein>
    <submittedName>
        <fullName evidence="9">Beta-xylosidase</fullName>
    </submittedName>
    <submittedName>
        <fullName evidence="8">Helix turn helix arabinose operon control protein</fullName>
    </submittedName>
</protein>
<dbReference type="Gene3D" id="2.60.120.10">
    <property type="entry name" value="Jelly Rolls"/>
    <property type="match status" value="1"/>
</dbReference>
<dbReference type="InterPro" id="IPR014710">
    <property type="entry name" value="RmlC-like_jellyroll"/>
</dbReference>
<dbReference type="InterPro" id="IPR009057">
    <property type="entry name" value="Homeodomain-like_sf"/>
</dbReference>
<dbReference type="Pfam" id="PF12833">
    <property type="entry name" value="HTH_18"/>
    <property type="match status" value="1"/>
</dbReference>
<gene>
    <name evidence="9" type="ORF">SAMN05216375_10595</name>
    <name evidence="8" type="ORF">TR210_1055</name>
</gene>
<keyword evidence="2" id="KW-0378">Hydrolase</keyword>
<evidence type="ECO:0000256" key="1">
    <source>
        <dbReference type="ARBA" id="ARBA00008875"/>
    </source>
</evidence>
<evidence type="ECO:0000313" key="11">
    <source>
        <dbReference type="Proteomes" id="UP000199280"/>
    </source>
</evidence>
<dbReference type="InterPro" id="IPR017853">
    <property type="entry name" value="GH"/>
</dbReference>
<dbReference type="Gene3D" id="1.10.10.60">
    <property type="entry name" value="Homeodomain-like"/>
    <property type="match status" value="2"/>
</dbReference>
<evidence type="ECO:0000313" key="10">
    <source>
        <dbReference type="Proteomes" id="UP000076878"/>
    </source>
</evidence>
<dbReference type="Proteomes" id="UP000076878">
    <property type="component" value="Unassembled WGS sequence"/>
</dbReference>
<dbReference type="RefSeq" id="WP_068622293.1">
    <property type="nucleotide sequence ID" value="NZ_FJNB01000006.1"/>
</dbReference>
<keyword evidence="5" id="KW-0804">Transcription</keyword>
<comment type="similarity">
    <text evidence="1">Belongs to the glycosyl hydrolase 39 family.</text>
</comment>
<evidence type="ECO:0000256" key="6">
    <source>
        <dbReference type="ARBA" id="ARBA00023295"/>
    </source>
</evidence>
<dbReference type="GO" id="GO:0016798">
    <property type="term" value="F:hydrolase activity, acting on glycosyl bonds"/>
    <property type="evidence" value="ECO:0007669"/>
    <property type="project" value="UniProtKB-KW"/>
</dbReference>
<dbReference type="GO" id="GO:0043565">
    <property type="term" value="F:sequence-specific DNA binding"/>
    <property type="evidence" value="ECO:0007669"/>
    <property type="project" value="InterPro"/>
</dbReference>
<dbReference type="GO" id="GO:0003700">
    <property type="term" value="F:DNA-binding transcription factor activity"/>
    <property type="evidence" value="ECO:0007669"/>
    <property type="project" value="InterPro"/>
</dbReference>
<evidence type="ECO:0000256" key="4">
    <source>
        <dbReference type="ARBA" id="ARBA00023125"/>
    </source>
</evidence>
<feature type="domain" description="HTH araC/xylS-type" evidence="7">
    <location>
        <begin position="167"/>
        <end position="265"/>
    </location>
</feature>
<dbReference type="SUPFAM" id="SSF51445">
    <property type="entry name" value="(Trans)glycosidases"/>
    <property type="match status" value="1"/>
</dbReference>
<dbReference type="SUPFAM" id="SSF51215">
    <property type="entry name" value="Regulatory protein AraC"/>
    <property type="match status" value="1"/>
</dbReference>
<dbReference type="PANTHER" id="PTHR43280">
    <property type="entry name" value="ARAC-FAMILY TRANSCRIPTIONAL REGULATOR"/>
    <property type="match status" value="1"/>
</dbReference>
<dbReference type="Pfam" id="PF01229">
    <property type="entry name" value="Glyco_hydro_39"/>
    <property type="match status" value="1"/>
</dbReference>
<accession>A0A143YL02</accession>
<keyword evidence="6" id="KW-0326">Glycosidase</keyword>
<dbReference type="InterPro" id="IPR018062">
    <property type="entry name" value="HTH_AraC-typ_CS"/>
</dbReference>
<dbReference type="SUPFAM" id="SSF51011">
    <property type="entry name" value="Glycosyl hydrolase domain"/>
    <property type="match status" value="1"/>
</dbReference>
<dbReference type="PROSITE" id="PS01124">
    <property type="entry name" value="HTH_ARAC_FAMILY_2"/>
    <property type="match status" value="1"/>
</dbReference>
<organism evidence="8 10">
    <name type="scientific">Trichococcus ilyis</name>
    <dbReference type="NCBI Taxonomy" id="640938"/>
    <lineage>
        <taxon>Bacteria</taxon>
        <taxon>Bacillati</taxon>
        <taxon>Bacillota</taxon>
        <taxon>Bacilli</taxon>
        <taxon>Lactobacillales</taxon>
        <taxon>Carnobacteriaceae</taxon>
        <taxon>Trichococcus</taxon>
    </lineage>
</organism>
<sequence length="787" mass="90821">MTKENAADYAITIGNVRYAAPQRYYGTRILFVVNGSAGVSVNGEQHLMEAGDILFINRNDHYTVRGSTDNNIVCLSIPSHFFVMHYPHYFHYDFVCFSKELDPGRGDVVAKLRRMLSELVIVHSRNEEGSLLEAQSLLFQLLLLVTRYFKTERPHMDAGEASDERIARIIQKMELRYADPLTLAEMAESEYLSSAYLSRYFKQTTGMGFLQYLKMVRLKHCVEDLLYTSDNLSQIALKNGFSTAKNFTEAFRSVYDQTPVQYRKEHRQENSAAFASMPEKLAAGKEPEAPETLMQLTRYLEEAPDQRALPNEAPSEDCRITIAKGETATALAREKHILFIGELNELLNQQVKEQVILAKQQIRVDYVGVRNLIGGSTLLPEVETDEFISTTPKYANADLAMQFMKEQGIGLFLRIAYTEVIRNEDRYFLELERFLVHALQAFGREFVNRWQLLFHAEKETAVLGTELERIYLRLHASIRKYAQQIKVGTFLPFKEEKESLGLAHQWQFQQSDRIDFITYDADQNEVVDFSEISDEDFQSSQDYIIGKTRKLKRFLKKHHMPQPIYLENWNTLTGNTRYTNGTFFRGALILKTVLDLSAEVAGLGFWLNSEIHGKNGGTRNPTVSGLELFHFFNGKRPAFYTMLFKERMTGEVCAEGENYVLTRDEDGYRLLLFNEKHFNPRYSVDTLFMRNRSQELHVRLLGMEPGEYQVRKYLFDQQNGGLYTKWGQLNSKHGIDLEVMDYIVQSSRPTLEIEDERIDADWSFYASMSSNAIMFIEFRRAIGGSVQ</sequence>
<proteinExistence type="inferred from homology"/>
<dbReference type="EMBL" id="FNYT01000005">
    <property type="protein sequence ID" value="SEI95061.1"/>
    <property type="molecule type" value="Genomic_DNA"/>
</dbReference>
<dbReference type="InterPro" id="IPR018060">
    <property type="entry name" value="HTH_AraC"/>
</dbReference>